<reference evidence="2 3" key="1">
    <citation type="submission" date="2022-07" db="EMBL/GenBank/DDBJ databases">
        <title>A copper resistant bacterium isolated from sediment samples of deep sea hydrothermal areas.</title>
        <authorList>
            <person name="Zeng X."/>
        </authorList>
    </citation>
    <scope>NUCLEOTIDE SEQUENCE [LARGE SCALE GENOMIC DNA]</scope>
    <source>
        <strain evidence="3">CuT 6</strain>
    </source>
</reference>
<organism evidence="2 3">
    <name type="scientific">Marinobacter metalliresistant</name>
    <dbReference type="NCBI Taxonomy" id="2961995"/>
    <lineage>
        <taxon>Bacteria</taxon>
        <taxon>Pseudomonadati</taxon>
        <taxon>Pseudomonadota</taxon>
        <taxon>Gammaproteobacteria</taxon>
        <taxon>Pseudomonadales</taxon>
        <taxon>Marinobacteraceae</taxon>
        <taxon>Marinobacter</taxon>
    </lineage>
</organism>
<dbReference type="RefSeq" id="WP_341582399.1">
    <property type="nucleotide sequence ID" value="NZ_CP101118.1"/>
</dbReference>
<keyword evidence="3" id="KW-1185">Reference proteome</keyword>
<dbReference type="PANTHER" id="PTHR47505:SF1">
    <property type="entry name" value="DNA UTILIZATION PROTEIN YHGH"/>
    <property type="match status" value="1"/>
</dbReference>
<evidence type="ECO:0000313" key="2">
    <source>
        <dbReference type="EMBL" id="WZF89893.1"/>
    </source>
</evidence>
<comment type="similarity">
    <text evidence="1">Belongs to the ComF/GntX family.</text>
</comment>
<dbReference type="Proteomes" id="UP001475781">
    <property type="component" value="Chromosome"/>
</dbReference>
<dbReference type="Gene3D" id="3.40.50.2020">
    <property type="match status" value="1"/>
</dbReference>
<evidence type="ECO:0000313" key="3">
    <source>
        <dbReference type="Proteomes" id="UP001475781"/>
    </source>
</evidence>
<dbReference type="SUPFAM" id="SSF53271">
    <property type="entry name" value="PRTase-like"/>
    <property type="match status" value="1"/>
</dbReference>
<protein>
    <submittedName>
        <fullName evidence="2">ComF family protein</fullName>
    </submittedName>
</protein>
<sequence>MIKGLNWLSTFMERKVNSIKQGGLCAACLSSSAFNGLCQPCREDLPVNRWHCRCCALPLAFPSSDLLCGDCLKFPPPFKTSCIPWRYQYPLDGMIGRYKYNGQRKFARPLIADFAGFLEQELGSGTITRPDVLVPAPMDSRRRRRRGFNQAQDIAENVGRHLGITVDAGLVQRVRRVRSQRELSRDERLANLRGVFEVTSVAPERVAIVDDVVTTGATVRVLAGALREAGARDIQVWALARTPG</sequence>
<dbReference type="InterPro" id="IPR000836">
    <property type="entry name" value="PRTase_dom"/>
</dbReference>
<accession>A0ABZ2W574</accession>
<name>A0ABZ2W574_9GAMM</name>
<gene>
    <name evidence="2" type="ORF">NLK58_06800</name>
</gene>
<proteinExistence type="inferred from homology"/>
<dbReference type="CDD" id="cd06223">
    <property type="entry name" value="PRTases_typeI"/>
    <property type="match status" value="1"/>
</dbReference>
<dbReference type="EMBL" id="CP101118">
    <property type="protein sequence ID" value="WZF89893.1"/>
    <property type="molecule type" value="Genomic_DNA"/>
</dbReference>
<evidence type="ECO:0000256" key="1">
    <source>
        <dbReference type="ARBA" id="ARBA00008007"/>
    </source>
</evidence>
<dbReference type="InterPro" id="IPR051910">
    <property type="entry name" value="ComF/GntX_DNA_util-trans"/>
</dbReference>
<dbReference type="PANTHER" id="PTHR47505">
    <property type="entry name" value="DNA UTILIZATION PROTEIN YHGH"/>
    <property type="match status" value="1"/>
</dbReference>
<dbReference type="InterPro" id="IPR029057">
    <property type="entry name" value="PRTase-like"/>
</dbReference>